<comment type="caution">
    <text evidence="4">The sequence shown here is derived from an EMBL/GenBank/DDBJ whole genome shotgun (WGS) entry which is preliminary data.</text>
</comment>
<dbReference type="PANTHER" id="PTHR11895">
    <property type="entry name" value="TRANSAMIDASE"/>
    <property type="match status" value="1"/>
</dbReference>
<dbReference type="PANTHER" id="PTHR11895:SF7">
    <property type="entry name" value="GLUTAMYL-TRNA(GLN) AMIDOTRANSFERASE SUBUNIT A, MITOCHONDRIAL"/>
    <property type="match status" value="1"/>
</dbReference>
<evidence type="ECO:0000259" key="3">
    <source>
        <dbReference type="Pfam" id="PF02558"/>
    </source>
</evidence>
<dbReference type="STRING" id="904291.A7J15_11805"/>
<dbReference type="Gene3D" id="3.90.1300.10">
    <property type="entry name" value="Amidase signature (AS) domain"/>
    <property type="match status" value="1"/>
</dbReference>
<reference evidence="4 5" key="1">
    <citation type="submission" date="2016-05" db="EMBL/GenBank/DDBJ databases">
        <authorList>
            <person name="Lavstsen T."/>
            <person name="Jespersen J.S."/>
        </authorList>
    </citation>
    <scope>NUCLEOTIDE SEQUENCE [LARGE SCALE GENOMIC DNA]</scope>
    <source>
        <strain evidence="4 5">YLB-01</strain>
    </source>
</reference>
<dbReference type="AlphaFoldDB" id="A0A1B9NIM4"/>
<dbReference type="SUPFAM" id="SSF51735">
    <property type="entry name" value="NAD(P)-binding Rossmann-fold domains"/>
    <property type="match status" value="1"/>
</dbReference>
<dbReference type="PROSITE" id="PS00571">
    <property type="entry name" value="AMIDASES"/>
    <property type="match status" value="1"/>
</dbReference>
<gene>
    <name evidence="4" type="ORF">A7J15_11805</name>
</gene>
<keyword evidence="5" id="KW-1185">Reference proteome</keyword>
<proteinExistence type="inferred from homology"/>
<comment type="similarity">
    <text evidence="1">Belongs to the amidase family.</text>
</comment>
<evidence type="ECO:0008006" key="6">
    <source>
        <dbReference type="Google" id="ProtNLM"/>
    </source>
</evidence>
<dbReference type="RefSeq" id="WP_067028225.1">
    <property type="nucleotide sequence ID" value="NZ_JRNY01000011.1"/>
</dbReference>
<dbReference type="Pfam" id="PF02558">
    <property type="entry name" value="ApbA"/>
    <property type="match status" value="1"/>
</dbReference>
<dbReference type="Pfam" id="PF01425">
    <property type="entry name" value="Amidase"/>
    <property type="match status" value="1"/>
</dbReference>
<evidence type="ECO:0000256" key="1">
    <source>
        <dbReference type="ARBA" id="ARBA00009199"/>
    </source>
</evidence>
<evidence type="ECO:0000313" key="5">
    <source>
        <dbReference type="Proteomes" id="UP000093355"/>
    </source>
</evidence>
<dbReference type="Proteomes" id="UP000093355">
    <property type="component" value="Unassembled WGS sequence"/>
</dbReference>
<dbReference type="InterPro" id="IPR020556">
    <property type="entry name" value="Amidase_CS"/>
</dbReference>
<dbReference type="Gene3D" id="3.40.50.720">
    <property type="entry name" value="NAD(P)-binding Rossmann-like Domain"/>
    <property type="match status" value="1"/>
</dbReference>
<accession>A0A1B9NIM4</accession>
<dbReference type="EMBL" id="LXMD01000002">
    <property type="protein sequence ID" value="OCG76462.1"/>
    <property type="molecule type" value="Genomic_DNA"/>
</dbReference>
<organism evidence="4 5">
    <name type="scientific">Microbacterium sediminis</name>
    <dbReference type="NCBI Taxonomy" id="904291"/>
    <lineage>
        <taxon>Bacteria</taxon>
        <taxon>Bacillati</taxon>
        <taxon>Actinomycetota</taxon>
        <taxon>Actinomycetes</taxon>
        <taxon>Micrococcales</taxon>
        <taxon>Microbacteriaceae</taxon>
        <taxon>Microbacterium</taxon>
    </lineage>
</organism>
<dbReference type="InterPro" id="IPR036291">
    <property type="entry name" value="NAD(P)-bd_dom_sf"/>
</dbReference>
<dbReference type="GO" id="GO:0003824">
    <property type="term" value="F:catalytic activity"/>
    <property type="evidence" value="ECO:0007669"/>
    <property type="project" value="InterPro"/>
</dbReference>
<dbReference type="InterPro" id="IPR000120">
    <property type="entry name" value="Amidase"/>
</dbReference>
<dbReference type="SUPFAM" id="SSF75304">
    <property type="entry name" value="Amidase signature (AS) enzymes"/>
    <property type="match status" value="1"/>
</dbReference>
<dbReference type="InterPro" id="IPR036928">
    <property type="entry name" value="AS_sf"/>
</dbReference>
<feature type="domain" description="Amidase" evidence="2">
    <location>
        <begin position="333"/>
        <end position="693"/>
    </location>
</feature>
<evidence type="ECO:0000313" key="4">
    <source>
        <dbReference type="EMBL" id="OCG76462.1"/>
    </source>
</evidence>
<feature type="domain" description="Ketopantoate reductase N-terminal" evidence="3">
    <location>
        <begin position="4"/>
        <end position="151"/>
    </location>
</feature>
<sequence length="704" mass="72731">MKFTVIGSGAIGGMIGAHLARKGNDVTFVDVDAAHVAAINESGLRITGPVEEFTVRAPAILPEQLPEVIDGVVIVAVKSHHTYGVADQLRGRLAGDAFVLSIQNGLTADILIPAVGADRLVVCFINIGADYMAPGEVMQGNVGTFRIGELDGTISERVIALAAELPYVEITDNIVGYLWGKEAYGSMLFAGAVSDLSIADTLDLAEYRPLMLAIAREVLAQSPVTPMGFDGFDPDDLEGSLDRLAAFNRGSAKSHSGIYRDLAVRKRPTEVAVQIDPLAGPLTKYVADLIRAIERGERVNEVANLDLLAAYERLERLGRPLNAVVAPLSAPKRGLKGPLVGTAVAVKDIIDVAGSPRGNGNPIDMRGEPAVTDAPVIAALRQAGADVFALASLLEYAAGAPHPDLPEARNPLDPATTAGGSSGGSAALVAAGVCSVALGTDTGGSIRIPAAYVGVVGFKPSWGLLSVEGVTPLAPSLDHVGVLAADVHEAERVMAAISDLRPVAAREQLRLGVLRGQLDDPRLDPEIARLTQKALDCLAAAGVVLEERDSTPLSATDEVFGPIIHAEAATVHAERLAADPEHYGEATRRLLTAAVAQPREVGEGAAAARPAIVAEALSLAEGVDALVGPVVPYAAPALTPPMDTPEGEIEGIFTAPYNVTGQPSITIPCGVTAAGLPFAIQLAAPLGADAELLAVAARIEALLA</sequence>
<dbReference type="InterPro" id="IPR023631">
    <property type="entry name" value="Amidase_dom"/>
</dbReference>
<protein>
    <recommendedName>
        <fullName evidence="6">2-dehydropantoate 2-reductase</fullName>
    </recommendedName>
</protein>
<evidence type="ECO:0000259" key="2">
    <source>
        <dbReference type="Pfam" id="PF01425"/>
    </source>
</evidence>
<dbReference type="InterPro" id="IPR013332">
    <property type="entry name" value="KPR_N"/>
</dbReference>
<name>A0A1B9NIM4_9MICO</name>